<name>A0A9P1DGE0_9DINO</name>
<feature type="non-terminal residue" evidence="2">
    <location>
        <position position="1"/>
    </location>
</feature>
<dbReference type="EMBL" id="CAMXCT010004609">
    <property type="protein sequence ID" value="CAI4009725.1"/>
    <property type="molecule type" value="Genomic_DNA"/>
</dbReference>
<feature type="region of interest" description="Disordered" evidence="1">
    <location>
        <begin position="93"/>
        <end position="132"/>
    </location>
</feature>
<comment type="caution">
    <text evidence="2">The sequence shown here is derived from an EMBL/GenBank/DDBJ whole genome shotgun (WGS) entry which is preliminary data.</text>
</comment>
<evidence type="ECO:0000313" key="4">
    <source>
        <dbReference type="Proteomes" id="UP001152797"/>
    </source>
</evidence>
<evidence type="ECO:0000313" key="3">
    <source>
        <dbReference type="EMBL" id="CAL1163100.1"/>
    </source>
</evidence>
<dbReference type="Proteomes" id="UP001152797">
    <property type="component" value="Unassembled WGS sequence"/>
</dbReference>
<accession>A0A9P1DGE0</accession>
<keyword evidence="4" id="KW-1185">Reference proteome</keyword>
<reference evidence="2" key="1">
    <citation type="submission" date="2022-10" db="EMBL/GenBank/DDBJ databases">
        <authorList>
            <person name="Chen Y."/>
            <person name="Dougan E. K."/>
            <person name="Chan C."/>
            <person name="Rhodes N."/>
            <person name="Thang M."/>
        </authorList>
    </citation>
    <scope>NUCLEOTIDE SEQUENCE</scope>
</reference>
<gene>
    <name evidence="2" type="ORF">C1SCF055_LOCUS35062</name>
</gene>
<evidence type="ECO:0000313" key="2">
    <source>
        <dbReference type="EMBL" id="CAI4009725.1"/>
    </source>
</evidence>
<evidence type="ECO:0000256" key="1">
    <source>
        <dbReference type="SAM" id="MobiDB-lite"/>
    </source>
</evidence>
<proteinExistence type="predicted"/>
<protein>
    <submittedName>
        <fullName evidence="2">Uncharacterized protein</fullName>
    </submittedName>
</protein>
<organism evidence="2">
    <name type="scientific">Cladocopium goreaui</name>
    <dbReference type="NCBI Taxonomy" id="2562237"/>
    <lineage>
        <taxon>Eukaryota</taxon>
        <taxon>Sar</taxon>
        <taxon>Alveolata</taxon>
        <taxon>Dinophyceae</taxon>
        <taxon>Suessiales</taxon>
        <taxon>Symbiodiniaceae</taxon>
        <taxon>Cladocopium</taxon>
    </lineage>
</organism>
<dbReference type="EMBL" id="CAMXCT020004609">
    <property type="protein sequence ID" value="CAL1163100.1"/>
    <property type="molecule type" value="Genomic_DNA"/>
</dbReference>
<dbReference type="EMBL" id="CAMXCT030004609">
    <property type="protein sequence ID" value="CAL4797037.1"/>
    <property type="molecule type" value="Genomic_DNA"/>
</dbReference>
<sequence length="132" mass="15372">PVLQSLPKRLEKKVLTVSSMDLKYGSKLTGAYQPIGMMYERPVYKKMKIRKYNKKDKESGNMFLYYCENGWWFAEALDLASEAFIAYSNSNSKMPPQHGFRLQSEKIDPTLSVRRTQARPPWTEPKSRNTVK</sequence>
<dbReference type="AlphaFoldDB" id="A0A9P1DGE0"/>
<reference evidence="3" key="2">
    <citation type="submission" date="2024-04" db="EMBL/GenBank/DDBJ databases">
        <authorList>
            <person name="Chen Y."/>
            <person name="Shah S."/>
            <person name="Dougan E. K."/>
            <person name="Thang M."/>
            <person name="Chan C."/>
        </authorList>
    </citation>
    <scope>NUCLEOTIDE SEQUENCE [LARGE SCALE GENOMIC DNA]</scope>
</reference>